<dbReference type="EMBL" id="JASZZN010000010">
    <property type="protein sequence ID" value="MDM4016863.1"/>
    <property type="molecule type" value="Genomic_DNA"/>
</dbReference>
<keyword evidence="2" id="KW-1185">Reference proteome</keyword>
<protein>
    <submittedName>
        <fullName evidence="1">Uncharacterized protein</fullName>
    </submittedName>
</protein>
<gene>
    <name evidence="1" type="ORF">QTN89_15560</name>
</gene>
<name>A0ABT7PK47_9BACT</name>
<comment type="caution">
    <text evidence="1">The sequence shown here is derived from an EMBL/GenBank/DDBJ whole genome shotgun (WGS) entry which is preliminary data.</text>
</comment>
<evidence type="ECO:0000313" key="2">
    <source>
        <dbReference type="Proteomes" id="UP001239462"/>
    </source>
</evidence>
<organism evidence="1 2">
    <name type="scientific">Roseiconus lacunae</name>
    <dbReference type="NCBI Taxonomy" id="2605694"/>
    <lineage>
        <taxon>Bacteria</taxon>
        <taxon>Pseudomonadati</taxon>
        <taxon>Planctomycetota</taxon>
        <taxon>Planctomycetia</taxon>
        <taxon>Pirellulales</taxon>
        <taxon>Pirellulaceae</taxon>
        <taxon>Roseiconus</taxon>
    </lineage>
</organism>
<reference evidence="1 2" key="1">
    <citation type="submission" date="2023-06" db="EMBL/GenBank/DDBJ databases">
        <title>Roseiconus lacunae JC819 isolated from Gulf of Mannar region, Tamil Nadu.</title>
        <authorList>
            <person name="Pk S."/>
            <person name="Ch S."/>
            <person name="Ch V.R."/>
        </authorList>
    </citation>
    <scope>NUCLEOTIDE SEQUENCE [LARGE SCALE GENOMIC DNA]</scope>
    <source>
        <strain evidence="1 2">JC819</strain>
    </source>
</reference>
<proteinExistence type="predicted"/>
<evidence type="ECO:0000313" key="1">
    <source>
        <dbReference type="EMBL" id="MDM4016863.1"/>
    </source>
</evidence>
<dbReference type="Proteomes" id="UP001239462">
    <property type="component" value="Unassembled WGS sequence"/>
</dbReference>
<accession>A0ABT7PK47</accession>
<sequence>MWLTAPNRIGIASWQIEDSVWRYNISGDAVGPSVFISGSAVSLCHPNAQTLPALDEQFVRTNELHWSFSQAEGNEFGYRLVVRPVEIPGWIATAKRVAFEWIVSVQTSLLDSHPTIDLVLPPSGGKSAKVMEFSDLGAMAFLTEIDDLRVAVILGGRDAPFTEVIPHDAGTRLRLFGQFLEKGVIRRARPWVLIERTPTSDGQPLDEQTLRNAAEALTASPLPLN</sequence>
<dbReference type="RefSeq" id="WP_289164459.1">
    <property type="nucleotide sequence ID" value="NZ_JASZZN010000010.1"/>
</dbReference>